<accession>A0AA95NHG3</accession>
<evidence type="ECO:0000256" key="1">
    <source>
        <dbReference type="SAM" id="SignalP"/>
    </source>
</evidence>
<organism evidence="2 3">
    <name type="scientific">Paucibacter sediminis</name>
    <dbReference type="NCBI Taxonomy" id="3019553"/>
    <lineage>
        <taxon>Bacteria</taxon>
        <taxon>Pseudomonadati</taxon>
        <taxon>Pseudomonadota</taxon>
        <taxon>Betaproteobacteria</taxon>
        <taxon>Burkholderiales</taxon>
        <taxon>Sphaerotilaceae</taxon>
        <taxon>Roseateles</taxon>
    </lineage>
</organism>
<dbReference type="RefSeq" id="WP_285233581.1">
    <property type="nucleotide sequence ID" value="NZ_CP116346.1"/>
</dbReference>
<feature type="signal peptide" evidence="1">
    <location>
        <begin position="1"/>
        <end position="24"/>
    </location>
</feature>
<reference evidence="2" key="1">
    <citation type="submission" date="2023-01" db="EMBL/GenBank/DDBJ databases">
        <title>Whole genome sequence of Paucibacter sp. S2-9 isolated from pond sediment.</title>
        <authorList>
            <person name="Jung J.Y."/>
        </authorList>
    </citation>
    <scope>NUCLEOTIDE SEQUENCE</scope>
    <source>
        <strain evidence="2">S2-9</strain>
    </source>
</reference>
<evidence type="ECO:0000313" key="3">
    <source>
        <dbReference type="Proteomes" id="UP001177769"/>
    </source>
</evidence>
<gene>
    <name evidence="2" type="ORF">PFX98_02435</name>
</gene>
<dbReference type="Gene3D" id="3.40.390.70">
    <property type="match status" value="1"/>
</dbReference>
<dbReference type="PROSITE" id="PS51257">
    <property type="entry name" value="PROKAR_LIPOPROTEIN"/>
    <property type="match status" value="1"/>
</dbReference>
<protein>
    <recommendedName>
        <fullName evidence="4">Lipoprotein</fullName>
    </recommendedName>
</protein>
<proteinExistence type="predicted"/>
<dbReference type="AlphaFoldDB" id="A0AA95NHG3"/>
<evidence type="ECO:0000313" key="2">
    <source>
        <dbReference type="EMBL" id="WIT12483.1"/>
    </source>
</evidence>
<keyword evidence="3" id="KW-1185">Reference proteome</keyword>
<keyword evidence="1" id="KW-0732">Signal</keyword>
<sequence length="289" mass="31170">MTLSSFRKLAAALCALTLAGCAGMENSGAHDSMSAECPVGMHYAAFGMPGTPLAQLRAMASARLAVLGLEAAWQAPEGEAFDDGAEDRERLRGLLAVVLPAYERYPPALLARIQLRRLEFVKNLRVGEQLRRAMPAAQRDSVAYADIGGPLGACAAGIEARVHHELYHLIEARLFKDYYYRDPQWLALNPAGIRYGAGGSTAYGKAFSNLGHPQAGMVSAYALYGPEEDKAEVFGWMMTPGYASRLRRWAEQDPALAAKRQFMGALLAQLSAGALGPADLDWLAARTQP</sequence>
<dbReference type="Proteomes" id="UP001177769">
    <property type="component" value="Chromosome"/>
</dbReference>
<feature type="chain" id="PRO_5041710550" description="Lipoprotein" evidence="1">
    <location>
        <begin position="25"/>
        <end position="289"/>
    </location>
</feature>
<dbReference type="EMBL" id="CP116346">
    <property type="protein sequence ID" value="WIT12483.1"/>
    <property type="molecule type" value="Genomic_DNA"/>
</dbReference>
<name>A0AA95NHG3_9BURK</name>
<dbReference type="KEGG" id="pais:PFX98_02435"/>
<evidence type="ECO:0008006" key="4">
    <source>
        <dbReference type="Google" id="ProtNLM"/>
    </source>
</evidence>